<organism evidence="1 2">
    <name type="scientific">Eleutherodactylus coqui</name>
    <name type="common">Puerto Rican coqui</name>
    <dbReference type="NCBI Taxonomy" id="57060"/>
    <lineage>
        <taxon>Eukaryota</taxon>
        <taxon>Metazoa</taxon>
        <taxon>Chordata</taxon>
        <taxon>Craniata</taxon>
        <taxon>Vertebrata</taxon>
        <taxon>Euteleostomi</taxon>
        <taxon>Amphibia</taxon>
        <taxon>Batrachia</taxon>
        <taxon>Anura</taxon>
        <taxon>Neobatrachia</taxon>
        <taxon>Hyloidea</taxon>
        <taxon>Eleutherodactylidae</taxon>
        <taxon>Eleutherodactylinae</taxon>
        <taxon>Eleutherodactylus</taxon>
        <taxon>Eleutherodactylus</taxon>
    </lineage>
</organism>
<proteinExistence type="predicted"/>
<name>A0A8J6BEE4_ELECQ</name>
<dbReference type="OrthoDB" id="1606438at2759"/>
<dbReference type="AlphaFoldDB" id="A0A8J6BEE4"/>
<sequence>GYYSNTDVSAVYLVKSSPRTLYHMMMYSTQTVYTCWQYFTQAVREGKCQYERAFGKSSQEIFEAVYR</sequence>
<feature type="non-terminal residue" evidence="1">
    <location>
        <position position="67"/>
    </location>
</feature>
<evidence type="ECO:0000313" key="1">
    <source>
        <dbReference type="EMBL" id="KAG9461565.1"/>
    </source>
</evidence>
<accession>A0A8J6BEE4</accession>
<protein>
    <submittedName>
        <fullName evidence="1">Uncharacterized protein</fullName>
    </submittedName>
</protein>
<dbReference type="InterPro" id="IPR029063">
    <property type="entry name" value="SAM-dependent_MTases_sf"/>
</dbReference>
<dbReference type="EMBL" id="WNTK01019606">
    <property type="protein sequence ID" value="KAG9461565.1"/>
    <property type="molecule type" value="Genomic_DNA"/>
</dbReference>
<gene>
    <name evidence="1" type="ORF">GDO78_016402</name>
</gene>
<reference evidence="1" key="1">
    <citation type="thesis" date="2020" institute="ProQuest LLC" country="789 East Eisenhower Parkway, Ann Arbor, MI, USA">
        <title>Comparative Genomics and Chromosome Evolution.</title>
        <authorList>
            <person name="Mudd A.B."/>
        </authorList>
    </citation>
    <scope>NUCLEOTIDE SEQUENCE</scope>
    <source>
        <strain evidence="1">HN-11 Male</strain>
        <tissue evidence="1">Kidney and liver</tissue>
    </source>
</reference>
<dbReference type="Proteomes" id="UP000770717">
    <property type="component" value="Unassembled WGS sequence"/>
</dbReference>
<evidence type="ECO:0000313" key="2">
    <source>
        <dbReference type="Proteomes" id="UP000770717"/>
    </source>
</evidence>
<comment type="caution">
    <text evidence="1">The sequence shown here is derived from an EMBL/GenBank/DDBJ whole genome shotgun (WGS) entry which is preliminary data.</text>
</comment>
<keyword evidence="2" id="KW-1185">Reference proteome</keyword>
<dbReference type="Gene3D" id="3.40.50.150">
    <property type="entry name" value="Vaccinia Virus protein VP39"/>
    <property type="match status" value="1"/>
</dbReference>